<comment type="caution">
    <text evidence="1">The sequence shown here is derived from an EMBL/GenBank/DDBJ whole genome shotgun (WGS) entry which is preliminary data.</text>
</comment>
<keyword evidence="2" id="KW-1185">Reference proteome</keyword>
<gene>
    <name evidence="1" type="ORF">DPMN_122708</name>
</gene>
<evidence type="ECO:0000313" key="1">
    <source>
        <dbReference type="EMBL" id="KAH3820955.1"/>
    </source>
</evidence>
<reference evidence="1" key="1">
    <citation type="journal article" date="2019" name="bioRxiv">
        <title>The Genome of the Zebra Mussel, Dreissena polymorpha: A Resource for Invasive Species Research.</title>
        <authorList>
            <person name="McCartney M.A."/>
            <person name="Auch B."/>
            <person name="Kono T."/>
            <person name="Mallez S."/>
            <person name="Zhang Y."/>
            <person name="Obille A."/>
            <person name="Becker A."/>
            <person name="Abrahante J.E."/>
            <person name="Garbe J."/>
            <person name="Badalamenti J.P."/>
            <person name="Herman A."/>
            <person name="Mangelson H."/>
            <person name="Liachko I."/>
            <person name="Sullivan S."/>
            <person name="Sone E.D."/>
            <person name="Koren S."/>
            <person name="Silverstein K.A.T."/>
            <person name="Beckman K.B."/>
            <person name="Gohl D.M."/>
        </authorList>
    </citation>
    <scope>NUCLEOTIDE SEQUENCE</scope>
    <source>
        <strain evidence="1">Duluth1</strain>
        <tissue evidence="1">Whole animal</tissue>
    </source>
</reference>
<dbReference type="Proteomes" id="UP000828390">
    <property type="component" value="Unassembled WGS sequence"/>
</dbReference>
<reference evidence="1" key="2">
    <citation type="submission" date="2020-11" db="EMBL/GenBank/DDBJ databases">
        <authorList>
            <person name="McCartney M.A."/>
            <person name="Auch B."/>
            <person name="Kono T."/>
            <person name="Mallez S."/>
            <person name="Becker A."/>
            <person name="Gohl D.M."/>
            <person name="Silverstein K.A.T."/>
            <person name="Koren S."/>
            <person name="Bechman K.B."/>
            <person name="Herman A."/>
            <person name="Abrahante J.E."/>
            <person name="Garbe J."/>
        </authorList>
    </citation>
    <scope>NUCLEOTIDE SEQUENCE</scope>
    <source>
        <strain evidence="1">Duluth1</strain>
        <tissue evidence="1">Whole animal</tissue>
    </source>
</reference>
<organism evidence="1 2">
    <name type="scientific">Dreissena polymorpha</name>
    <name type="common">Zebra mussel</name>
    <name type="synonym">Mytilus polymorpha</name>
    <dbReference type="NCBI Taxonomy" id="45954"/>
    <lineage>
        <taxon>Eukaryota</taxon>
        <taxon>Metazoa</taxon>
        <taxon>Spiralia</taxon>
        <taxon>Lophotrochozoa</taxon>
        <taxon>Mollusca</taxon>
        <taxon>Bivalvia</taxon>
        <taxon>Autobranchia</taxon>
        <taxon>Heteroconchia</taxon>
        <taxon>Euheterodonta</taxon>
        <taxon>Imparidentia</taxon>
        <taxon>Neoheterodontei</taxon>
        <taxon>Myida</taxon>
        <taxon>Dreissenoidea</taxon>
        <taxon>Dreissenidae</taxon>
        <taxon>Dreissena</taxon>
    </lineage>
</organism>
<accession>A0A9D4JQL7</accession>
<dbReference type="AlphaFoldDB" id="A0A9D4JQL7"/>
<proteinExistence type="predicted"/>
<name>A0A9D4JQL7_DREPO</name>
<evidence type="ECO:0000313" key="2">
    <source>
        <dbReference type="Proteomes" id="UP000828390"/>
    </source>
</evidence>
<protein>
    <submittedName>
        <fullName evidence="1">Uncharacterized protein</fullName>
    </submittedName>
</protein>
<dbReference type="EMBL" id="JAIWYP010000005">
    <property type="protein sequence ID" value="KAH3820955.1"/>
    <property type="molecule type" value="Genomic_DNA"/>
</dbReference>
<sequence length="170" mass="18940">MAEYDECFLIYDMDSDVPFYGFDEEEFKIKLSAGRGTLNRAGSDSGGFGGMFWHCHVEPIYETGAVKPSVIPHPVIAVTASRSDRSDSSGIAGMPLAFNALPLGPFHLTPHWCKKQVWTAVRWSGDHMLISPLAVMDKTMQQWTDNVLIDRPDIGKQANLLSYHVLCLIH</sequence>